<name>A0A0V0GMN5_SOLCH</name>
<dbReference type="EMBL" id="GEDG01036791">
    <property type="protein sequence ID" value="JAP08502.1"/>
    <property type="molecule type" value="Transcribed_RNA"/>
</dbReference>
<accession>A0A0V0GMN5</accession>
<evidence type="ECO:0000313" key="1">
    <source>
        <dbReference type="EMBL" id="JAP08502.1"/>
    </source>
</evidence>
<sequence length="72" mass="8455">MYLHQPASSKAKVEKQRKKEVEKVDLPYLNLHYLGDCGIFSIVFVEFLSDEINIPSNDFRSDYLRTRYATLL</sequence>
<dbReference type="PANTHER" id="PTHR33022:SF13">
    <property type="entry name" value="UBIQUITIN-LIKE PROTEASE FAMILY PROFILE DOMAIN-CONTAINING PROTEIN"/>
    <property type="match status" value="1"/>
</dbReference>
<reference evidence="1" key="1">
    <citation type="submission" date="2015-12" db="EMBL/GenBank/DDBJ databases">
        <title>Gene expression during late stages of embryo sac development: a critical building block for successful pollen-pistil interactions.</title>
        <authorList>
            <person name="Liu Y."/>
            <person name="Joly V."/>
            <person name="Sabar M."/>
            <person name="Matton D.P."/>
        </authorList>
    </citation>
    <scope>NUCLEOTIDE SEQUENCE</scope>
</reference>
<organism evidence="1">
    <name type="scientific">Solanum chacoense</name>
    <name type="common">Chaco potato</name>
    <dbReference type="NCBI Taxonomy" id="4108"/>
    <lineage>
        <taxon>Eukaryota</taxon>
        <taxon>Viridiplantae</taxon>
        <taxon>Streptophyta</taxon>
        <taxon>Embryophyta</taxon>
        <taxon>Tracheophyta</taxon>
        <taxon>Spermatophyta</taxon>
        <taxon>Magnoliopsida</taxon>
        <taxon>eudicotyledons</taxon>
        <taxon>Gunneridae</taxon>
        <taxon>Pentapetalae</taxon>
        <taxon>asterids</taxon>
        <taxon>lamiids</taxon>
        <taxon>Solanales</taxon>
        <taxon>Solanaceae</taxon>
        <taxon>Solanoideae</taxon>
        <taxon>Solaneae</taxon>
        <taxon>Solanum</taxon>
    </lineage>
</organism>
<proteinExistence type="predicted"/>
<dbReference type="AlphaFoldDB" id="A0A0V0GMN5"/>
<protein>
    <submittedName>
        <fullName evidence="1">Putative ovule protein</fullName>
    </submittedName>
</protein>
<dbReference type="PANTHER" id="PTHR33022">
    <property type="entry name" value="DUF1985 DOMAIN-CONTAINING PROTEIN"/>
    <property type="match status" value="1"/>
</dbReference>